<dbReference type="PANTHER" id="PTHR33120">
    <property type="entry name" value="EXPRESSED PROTEIN-RELATED"/>
    <property type="match status" value="1"/>
</dbReference>
<proteinExistence type="predicted"/>
<feature type="compositionally biased region" description="Basic residues" evidence="1">
    <location>
        <begin position="89"/>
        <end position="101"/>
    </location>
</feature>
<feature type="compositionally biased region" description="Pro residues" evidence="1">
    <location>
        <begin position="141"/>
        <end position="163"/>
    </location>
</feature>
<feature type="compositionally biased region" description="Low complexity" evidence="1">
    <location>
        <begin position="68"/>
        <end position="88"/>
    </location>
</feature>
<protein>
    <recommendedName>
        <fullName evidence="3">PIR2-like helical domain-containing protein</fullName>
    </recommendedName>
</protein>
<feature type="domain" description="PIR2-like helical" evidence="3">
    <location>
        <begin position="5"/>
        <end position="53"/>
    </location>
</feature>
<feature type="chain" id="PRO_5004260604" description="PIR2-like helical domain-containing protein" evidence="2">
    <location>
        <begin position="17"/>
        <end position="225"/>
    </location>
</feature>
<evidence type="ECO:0000256" key="1">
    <source>
        <dbReference type="SAM" id="MobiDB-lite"/>
    </source>
</evidence>
<name>Q5N9Q2_ORYSJ</name>
<keyword evidence="2" id="KW-0732">Signal</keyword>
<dbReference type="Proteomes" id="UP000817658">
    <property type="component" value="Chromosome 1"/>
</dbReference>
<reference evidence="4" key="1">
    <citation type="journal article" date="2002" name="Nature">
        <title>The genome sequence and structure of rice chromosome 1.</title>
        <authorList>
            <person name="Sasaki T."/>
            <person name="Matsumoto T."/>
            <person name="Yamamoto K."/>
            <person name="Sakata K."/>
            <person name="Baba T."/>
            <person name="Katayose Y."/>
            <person name="Wu J."/>
            <person name="Niimura Y."/>
            <person name="Cheng Z."/>
            <person name="Nagamura Y."/>
            <person name="Antonio B.A."/>
            <person name="Kanamori H."/>
            <person name="Hosokawa S."/>
            <person name="Masukawa M."/>
            <person name="Arikawa K."/>
            <person name="Chiden Y."/>
            <person name="Hayashi M."/>
            <person name="Okamoto M."/>
            <person name="Ando T."/>
            <person name="Aoki H."/>
            <person name="Arita K."/>
            <person name="Hamada M."/>
            <person name="Harada C."/>
            <person name="Hijishita S."/>
            <person name="Honda M."/>
            <person name="Ichikawa Y."/>
            <person name="Idonuma A."/>
            <person name="Iijima M."/>
            <person name="Ikeda M."/>
            <person name="Ikeno M."/>
            <person name="Itoh S."/>
            <person name="Itoh T."/>
            <person name="Itoh Y."/>
            <person name="Itoh Y."/>
            <person name="Iwabuchi A."/>
            <person name="Kamiya K."/>
            <person name="Karasawa W."/>
            <person name="Katagiri S."/>
            <person name="Kikuta A."/>
            <person name="Kobayashi N."/>
            <person name="Kono I."/>
            <person name="Machita K."/>
            <person name="Maehara T."/>
            <person name="Mizuno H."/>
            <person name="Mizubayashi T."/>
            <person name="Mukai Y."/>
            <person name="Nagasaki H."/>
            <person name="Nakashima M."/>
            <person name="Nakama Y."/>
            <person name="Nakamichi Y."/>
            <person name="Nakamura M."/>
            <person name="Namiki N."/>
            <person name="Negishi M."/>
            <person name="Ohta I."/>
            <person name="Ono N."/>
            <person name="Saji S."/>
            <person name="Sakai K."/>
            <person name="Shibata M."/>
            <person name="Shimokawa T."/>
            <person name="Shomura A."/>
            <person name="Song J."/>
            <person name="Takazaki Y."/>
            <person name="Terasawa K."/>
            <person name="Tsuji K."/>
            <person name="Waki K."/>
            <person name="Yamagata H."/>
            <person name="Yamane H."/>
            <person name="Yoshiki S."/>
            <person name="Yoshihara R."/>
            <person name="Yukawa K."/>
            <person name="Zhong H."/>
            <person name="Iwama H."/>
            <person name="Endo T."/>
            <person name="Ito H."/>
            <person name="Hahn J.H."/>
            <person name="Kim H.I."/>
            <person name="Eun M.Y."/>
            <person name="Yano M."/>
            <person name="Jiang J."/>
            <person name="Gojobori T."/>
        </authorList>
    </citation>
    <scope>NUCLEOTIDE SEQUENCE [LARGE SCALE GENOMIC DNA]</scope>
</reference>
<dbReference type="InterPro" id="IPR046527">
    <property type="entry name" value="PIR2-like_helical"/>
</dbReference>
<feature type="signal peptide" evidence="2">
    <location>
        <begin position="1"/>
        <end position="16"/>
    </location>
</feature>
<organism evidence="4">
    <name type="scientific">Oryza sativa subsp. japonica</name>
    <name type="common">Rice</name>
    <dbReference type="NCBI Taxonomy" id="39947"/>
    <lineage>
        <taxon>Eukaryota</taxon>
        <taxon>Viridiplantae</taxon>
        <taxon>Streptophyta</taxon>
        <taxon>Embryophyta</taxon>
        <taxon>Tracheophyta</taxon>
        <taxon>Spermatophyta</taxon>
        <taxon>Magnoliopsida</taxon>
        <taxon>Liliopsida</taxon>
        <taxon>Poales</taxon>
        <taxon>Poaceae</taxon>
        <taxon>BOP clade</taxon>
        <taxon>Oryzoideae</taxon>
        <taxon>Oryzeae</taxon>
        <taxon>Oryzinae</taxon>
        <taxon>Oryza</taxon>
        <taxon>Oryza sativa</taxon>
    </lineage>
</organism>
<feature type="region of interest" description="Disordered" evidence="1">
    <location>
        <begin position="68"/>
        <end position="184"/>
    </location>
</feature>
<feature type="compositionally biased region" description="Basic and acidic residues" evidence="1">
    <location>
        <begin position="102"/>
        <end position="111"/>
    </location>
</feature>
<dbReference type="Pfam" id="PF20235">
    <property type="entry name" value="PIR2-like_helical"/>
    <property type="match status" value="1"/>
</dbReference>
<evidence type="ECO:0000259" key="3">
    <source>
        <dbReference type="Pfam" id="PF20235"/>
    </source>
</evidence>
<dbReference type="PANTHER" id="PTHR33120:SF42">
    <property type="entry name" value="OS12G0105000 PROTEIN"/>
    <property type="match status" value="1"/>
</dbReference>
<evidence type="ECO:0000313" key="4">
    <source>
        <dbReference type="EMBL" id="BAD81804.1"/>
    </source>
</evidence>
<accession>Q5N9Q2</accession>
<sequence>MCVLDAIHGFYIWALAVLPSATIGRHGGHCCGPLESASNIILVTVWYAATAPPLPDDEADLPGDIFDTGLTSTSRPTTTYTCASSGSVRARRGRRWGRRQRAHGEREDAAREQAGAPSPPESTSTAPGPASTSAATAAAPNPAPPPPPCPPPRRPAPAPPPRPTPRRPPARGRFAGGGDAAPSVPFLTGRCPRLLARHSRCRLLLCRLVPSRRPACPREEKRREE</sequence>
<dbReference type="AlphaFoldDB" id="Q5N9Q2"/>
<evidence type="ECO:0000256" key="2">
    <source>
        <dbReference type="SAM" id="SignalP"/>
    </source>
</evidence>
<feature type="compositionally biased region" description="Low complexity" evidence="1">
    <location>
        <begin position="121"/>
        <end position="140"/>
    </location>
</feature>
<gene>
    <name evidence="4" type="primary">P0431H09.22</name>
</gene>
<dbReference type="EMBL" id="AP003248">
    <property type="protein sequence ID" value="BAD81804.1"/>
    <property type="molecule type" value="Genomic_DNA"/>
</dbReference>